<sequence length="74" mass="8277">MAMKRNGKSPVSSDSDEKVMFFKDVSLGPHESQLRFRLIHFWKARVKKTLIGLDHASATLAGDFGIGSEQLLLM</sequence>
<protein>
    <submittedName>
        <fullName evidence="1">Uncharacterized protein</fullName>
    </submittedName>
</protein>
<dbReference type="OrthoDB" id="10495651at2759"/>
<dbReference type="EMBL" id="JAAMPC010000017">
    <property type="protein sequence ID" value="KAG2250033.1"/>
    <property type="molecule type" value="Genomic_DNA"/>
</dbReference>
<organism evidence="1 2">
    <name type="scientific">Brassica carinata</name>
    <name type="common">Ethiopian mustard</name>
    <name type="synonym">Abyssinian cabbage</name>
    <dbReference type="NCBI Taxonomy" id="52824"/>
    <lineage>
        <taxon>Eukaryota</taxon>
        <taxon>Viridiplantae</taxon>
        <taxon>Streptophyta</taxon>
        <taxon>Embryophyta</taxon>
        <taxon>Tracheophyta</taxon>
        <taxon>Spermatophyta</taxon>
        <taxon>Magnoliopsida</taxon>
        <taxon>eudicotyledons</taxon>
        <taxon>Gunneridae</taxon>
        <taxon>Pentapetalae</taxon>
        <taxon>rosids</taxon>
        <taxon>malvids</taxon>
        <taxon>Brassicales</taxon>
        <taxon>Brassicaceae</taxon>
        <taxon>Brassiceae</taxon>
        <taxon>Brassica</taxon>
    </lineage>
</organism>
<reference evidence="1 2" key="1">
    <citation type="submission" date="2020-02" db="EMBL/GenBank/DDBJ databases">
        <authorList>
            <person name="Ma Q."/>
            <person name="Huang Y."/>
            <person name="Song X."/>
            <person name="Pei D."/>
        </authorList>
    </citation>
    <scope>NUCLEOTIDE SEQUENCE [LARGE SCALE GENOMIC DNA]</scope>
    <source>
        <strain evidence="1">Sxm20200214</strain>
        <tissue evidence="1">Leaf</tissue>
    </source>
</reference>
<proteinExistence type="predicted"/>
<comment type="caution">
    <text evidence="1">The sequence shown here is derived from an EMBL/GenBank/DDBJ whole genome shotgun (WGS) entry which is preliminary data.</text>
</comment>
<accession>A0A8X7PFL1</accession>
<dbReference type="AlphaFoldDB" id="A0A8X7PFL1"/>
<dbReference type="Proteomes" id="UP000886595">
    <property type="component" value="Unassembled WGS sequence"/>
</dbReference>
<evidence type="ECO:0000313" key="2">
    <source>
        <dbReference type="Proteomes" id="UP000886595"/>
    </source>
</evidence>
<gene>
    <name evidence="1" type="ORF">Bca52824_089661</name>
</gene>
<keyword evidence="2" id="KW-1185">Reference proteome</keyword>
<evidence type="ECO:0000313" key="1">
    <source>
        <dbReference type="EMBL" id="KAG2250033.1"/>
    </source>
</evidence>
<name>A0A8X7PFL1_BRACI</name>